<name>A0A511FIY9_9CELL</name>
<comment type="caution">
    <text evidence="1">The sequence shown here is derived from an EMBL/GenBank/DDBJ whole genome shotgun (WGS) entry which is preliminary data.</text>
</comment>
<reference evidence="2 4" key="2">
    <citation type="submission" date="2020-08" db="EMBL/GenBank/DDBJ databases">
        <title>Sequencing the genomes of 1000 actinobacteria strains.</title>
        <authorList>
            <person name="Klenk H.-P."/>
        </authorList>
    </citation>
    <scope>NUCLEOTIDE SEQUENCE [LARGE SCALE GENOMIC DNA]</scope>
    <source>
        <strain evidence="2 4">DSM 9581</strain>
    </source>
</reference>
<organism evidence="1 3">
    <name type="scientific">Cellulomonas hominis</name>
    <dbReference type="NCBI Taxonomy" id="156981"/>
    <lineage>
        <taxon>Bacteria</taxon>
        <taxon>Bacillati</taxon>
        <taxon>Actinomycetota</taxon>
        <taxon>Actinomycetes</taxon>
        <taxon>Micrococcales</taxon>
        <taxon>Cellulomonadaceae</taxon>
        <taxon>Cellulomonas</taxon>
    </lineage>
</organism>
<dbReference type="EMBL" id="JACHDN010000001">
    <property type="protein sequence ID" value="MBB5474737.1"/>
    <property type="molecule type" value="Genomic_DNA"/>
</dbReference>
<gene>
    <name evidence="1" type="ORF">CHO01_29140</name>
    <name evidence="2" type="ORF">HNR08_003473</name>
</gene>
<evidence type="ECO:0000313" key="1">
    <source>
        <dbReference type="EMBL" id="GEL47798.1"/>
    </source>
</evidence>
<evidence type="ECO:0000313" key="3">
    <source>
        <dbReference type="Proteomes" id="UP000321723"/>
    </source>
</evidence>
<dbReference type="RefSeq" id="WP_146839221.1">
    <property type="nucleotide sequence ID" value="NZ_BJVQ01000048.1"/>
</dbReference>
<dbReference type="Proteomes" id="UP000321723">
    <property type="component" value="Unassembled WGS sequence"/>
</dbReference>
<accession>A0A511FIY9</accession>
<dbReference type="AlphaFoldDB" id="A0A511FIY9"/>
<dbReference type="Proteomes" id="UP000564629">
    <property type="component" value="Unassembled WGS sequence"/>
</dbReference>
<keyword evidence="3" id="KW-1185">Reference proteome</keyword>
<dbReference type="OrthoDB" id="5148789at2"/>
<proteinExistence type="predicted"/>
<evidence type="ECO:0000313" key="2">
    <source>
        <dbReference type="EMBL" id="MBB5474737.1"/>
    </source>
</evidence>
<dbReference type="EMBL" id="BJVQ01000048">
    <property type="protein sequence ID" value="GEL47798.1"/>
    <property type="molecule type" value="Genomic_DNA"/>
</dbReference>
<sequence>MSISLTTGYRINCDGDGRWGCPALFDSPNAFSLARDVRADAKAGGWTVNIPNPGARRRLDTCPLHAEGRTR</sequence>
<reference evidence="1 3" key="1">
    <citation type="submission" date="2019-07" db="EMBL/GenBank/DDBJ databases">
        <title>Whole genome shotgun sequence of Cellulomonas hominis NBRC 16055.</title>
        <authorList>
            <person name="Hosoyama A."/>
            <person name="Uohara A."/>
            <person name="Ohji S."/>
            <person name="Ichikawa N."/>
        </authorList>
    </citation>
    <scope>NUCLEOTIDE SEQUENCE [LARGE SCALE GENOMIC DNA]</scope>
    <source>
        <strain evidence="1 3">NBRC 16055</strain>
    </source>
</reference>
<evidence type="ECO:0000313" key="4">
    <source>
        <dbReference type="Proteomes" id="UP000564629"/>
    </source>
</evidence>
<protein>
    <submittedName>
        <fullName evidence="1">Uncharacterized protein</fullName>
    </submittedName>
</protein>